<name>A0A508BB72_9GAMM</name>
<dbReference type="NCBIfam" id="TIGR02241">
    <property type="entry name" value="conserved hypothetical phage tail region protein"/>
    <property type="match status" value="1"/>
</dbReference>
<proteinExistence type="predicted"/>
<dbReference type="AlphaFoldDB" id="A0A508BB72"/>
<sequence length="144" mass="16064">MAQTDPFRGYNFKVEIDGITSTAFKECSGLDSSTTVVSYREGTDPTLGQRKLPGLSSGSNVTLRRGITADRSLWDWRDSVNSGDLQRRDLSIILMNEKGEEQIRWNLKNAWPARWNGPGFDATSDAVAIEALELTHEGVEVQTW</sequence>
<dbReference type="PANTHER" id="PTHR38009:SF1">
    <property type="entry name" value="CONSERVED HYPOTHETICAL PHAGE TAIL PROTEIN"/>
    <property type="match status" value="1"/>
</dbReference>
<dbReference type="InterPro" id="IPR011747">
    <property type="entry name" value="CHP02241"/>
</dbReference>
<dbReference type="GO" id="GO:0005198">
    <property type="term" value="F:structural molecule activity"/>
    <property type="evidence" value="ECO:0007669"/>
    <property type="project" value="InterPro"/>
</dbReference>
<organism evidence="1 2">
    <name type="scientific">Marilutibacter maris</name>
    <dbReference type="NCBI Taxonomy" id="1605891"/>
    <lineage>
        <taxon>Bacteria</taxon>
        <taxon>Pseudomonadati</taxon>
        <taxon>Pseudomonadota</taxon>
        <taxon>Gammaproteobacteria</taxon>
        <taxon>Lysobacterales</taxon>
        <taxon>Lysobacteraceae</taxon>
        <taxon>Marilutibacter</taxon>
    </lineage>
</organism>
<dbReference type="EMBL" id="VICD02000006">
    <property type="protein sequence ID" value="KAB8198684.1"/>
    <property type="molecule type" value="Genomic_DNA"/>
</dbReference>
<evidence type="ECO:0000313" key="1">
    <source>
        <dbReference type="EMBL" id="KAB8198684.1"/>
    </source>
</evidence>
<dbReference type="InterPro" id="IPR010667">
    <property type="entry name" value="Phage_T4_Gp19"/>
</dbReference>
<evidence type="ECO:0000313" key="2">
    <source>
        <dbReference type="Proteomes" id="UP000320431"/>
    </source>
</evidence>
<comment type="caution">
    <text evidence="1">The sequence shown here is derived from an EMBL/GenBank/DDBJ whole genome shotgun (WGS) entry which is preliminary data.</text>
</comment>
<accession>A0A508BB72</accession>
<protein>
    <submittedName>
        <fullName evidence="1">Phage tail protein</fullName>
    </submittedName>
</protein>
<dbReference type="Proteomes" id="UP000320431">
    <property type="component" value="Unassembled WGS sequence"/>
</dbReference>
<reference evidence="1 2" key="1">
    <citation type="submission" date="2019-10" db="EMBL/GenBank/DDBJ databases">
        <title>Lysobacter alkalisoli sp. nov., isolated from saline-alkaline soil.</title>
        <authorList>
            <person name="Sun J.-Q."/>
        </authorList>
    </citation>
    <scope>NUCLEOTIDE SEQUENCE [LARGE SCALE GENOMIC DNA]</scope>
    <source>
        <strain evidence="1 2">KCTC 42381</strain>
    </source>
</reference>
<dbReference type="Pfam" id="PF06841">
    <property type="entry name" value="Phage_T4_gp19"/>
    <property type="match status" value="1"/>
</dbReference>
<dbReference type="RefSeq" id="WP_141480779.1">
    <property type="nucleotide sequence ID" value="NZ_VICD02000006.1"/>
</dbReference>
<gene>
    <name evidence="1" type="ORF">FKV24_000500</name>
</gene>
<dbReference type="PANTHER" id="PTHR38009">
    <property type="entry name" value="CONSERVED HYPOTHETICAL PHAGE TAIL PROTEIN"/>
    <property type="match status" value="1"/>
</dbReference>